<proteinExistence type="predicted"/>
<feature type="chain" id="PRO_5006148552" evidence="1">
    <location>
        <begin position="27"/>
        <end position="181"/>
    </location>
</feature>
<feature type="domain" description="PsbP C-terminal" evidence="2">
    <location>
        <begin position="28"/>
        <end position="180"/>
    </location>
</feature>
<feature type="signal peptide" evidence="1">
    <location>
        <begin position="1"/>
        <end position="26"/>
    </location>
</feature>
<dbReference type="GO" id="GO:0005509">
    <property type="term" value="F:calcium ion binding"/>
    <property type="evidence" value="ECO:0007669"/>
    <property type="project" value="InterPro"/>
</dbReference>
<dbReference type="AlphaFoldDB" id="A0A0P8BS18"/>
<keyword evidence="1" id="KW-0732">Signal</keyword>
<accession>A0A0P8BS18</accession>
<evidence type="ECO:0000259" key="2">
    <source>
        <dbReference type="Pfam" id="PF01789"/>
    </source>
</evidence>
<dbReference type="PATRIC" id="fig|1666911.3.peg.2962"/>
<dbReference type="Gene3D" id="3.40.1000.10">
    <property type="entry name" value="Mog1/PsbP, alpha/beta/alpha sandwich"/>
    <property type="match status" value="1"/>
</dbReference>
<dbReference type="InterPro" id="IPR016123">
    <property type="entry name" value="Mog1/PsbP_a/b/a-sand"/>
</dbReference>
<evidence type="ECO:0000313" key="4">
    <source>
        <dbReference type="Proteomes" id="UP000050465"/>
    </source>
</evidence>
<dbReference type="Pfam" id="PF01789">
    <property type="entry name" value="PsbP"/>
    <property type="match status" value="1"/>
</dbReference>
<dbReference type="GO" id="GO:0019898">
    <property type="term" value="C:extrinsic component of membrane"/>
    <property type="evidence" value="ECO:0007669"/>
    <property type="project" value="InterPro"/>
</dbReference>
<dbReference type="STRING" id="1666911.HLUCCA11_04760"/>
<dbReference type="NCBIfam" id="NF040946">
    <property type="entry name" value="PSII_PsbP"/>
    <property type="match status" value="1"/>
</dbReference>
<protein>
    <submittedName>
        <fullName evidence="3">Photosystem II oxygen-evolving enhancer protein 2 PsbP</fullName>
    </submittedName>
</protein>
<gene>
    <name evidence="3" type="primary">psbP</name>
    <name evidence="3" type="ORF">HLUCCA11_04760</name>
</gene>
<dbReference type="PANTHER" id="PTHR31407:SF16">
    <property type="entry name" value="PSBP DOMAIN-CONTAINING PROTEIN 7, CHLOROPLASTIC"/>
    <property type="match status" value="1"/>
</dbReference>
<dbReference type="Proteomes" id="UP000050465">
    <property type="component" value="Unassembled WGS sequence"/>
</dbReference>
<organism evidence="3 4">
    <name type="scientific">Phormidesmis priestleyi Ana</name>
    <dbReference type="NCBI Taxonomy" id="1666911"/>
    <lineage>
        <taxon>Bacteria</taxon>
        <taxon>Bacillati</taxon>
        <taxon>Cyanobacteriota</taxon>
        <taxon>Cyanophyceae</taxon>
        <taxon>Leptolyngbyales</taxon>
        <taxon>Leptolyngbyaceae</taxon>
        <taxon>Phormidesmis</taxon>
    </lineage>
</organism>
<reference evidence="3 4" key="1">
    <citation type="submission" date="2015-09" db="EMBL/GenBank/DDBJ databases">
        <title>Identification and resolution of microdiversity through metagenomic sequencing of parallel consortia.</title>
        <authorList>
            <person name="Nelson W.C."/>
            <person name="Romine M.F."/>
            <person name="Lindemann S.R."/>
        </authorList>
    </citation>
    <scope>NUCLEOTIDE SEQUENCE [LARGE SCALE GENOMIC DNA]</scope>
    <source>
        <strain evidence="3">Ana</strain>
    </source>
</reference>
<comment type="caution">
    <text evidence="3">The sequence shown here is derived from an EMBL/GenBank/DDBJ whole genome shotgun (WGS) entry which is preliminary data.</text>
</comment>
<dbReference type="SUPFAM" id="SSF55724">
    <property type="entry name" value="Mog1p/PsbP-like"/>
    <property type="match status" value="1"/>
</dbReference>
<dbReference type="EMBL" id="LJZR01000004">
    <property type="protein sequence ID" value="KPQ36804.1"/>
    <property type="molecule type" value="Genomic_DNA"/>
</dbReference>
<dbReference type="InterPro" id="IPR002683">
    <property type="entry name" value="PsbP_C"/>
</dbReference>
<sequence>MFKPLKRLAALLLVVLALGLQSCSSATSLQSYNDSYEGYEFKYPTGWVAADVPGGPATVFHDIINPSENVSVVISPVSGGKTLPEIGTPTEVGYKLSKSITSMSTDDRNVELVNAQSFEAGDKLYYILEYVANLPSGTRHDLASVIVRRGQLYTFNASIPEARWERLKNTIKQTVASFSVY</sequence>
<dbReference type="GO" id="GO:0015979">
    <property type="term" value="P:photosynthesis"/>
    <property type="evidence" value="ECO:0007669"/>
    <property type="project" value="InterPro"/>
</dbReference>
<dbReference type="PANTHER" id="PTHR31407">
    <property type="match status" value="1"/>
</dbReference>
<evidence type="ECO:0000256" key="1">
    <source>
        <dbReference type="SAM" id="SignalP"/>
    </source>
</evidence>
<name>A0A0P8BS18_9CYAN</name>
<evidence type="ECO:0000313" key="3">
    <source>
        <dbReference type="EMBL" id="KPQ36804.1"/>
    </source>
</evidence>
<dbReference type="GO" id="GO:0009654">
    <property type="term" value="C:photosystem II oxygen evolving complex"/>
    <property type="evidence" value="ECO:0007669"/>
    <property type="project" value="InterPro"/>
</dbReference>
<dbReference type="PROSITE" id="PS51257">
    <property type="entry name" value="PROKAR_LIPOPROTEIN"/>
    <property type="match status" value="1"/>
</dbReference>